<dbReference type="EMBL" id="JBHSPB010000036">
    <property type="protein sequence ID" value="MFC5724825.1"/>
    <property type="molecule type" value="Genomic_DNA"/>
</dbReference>
<reference evidence="2" key="1">
    <citation type="journal article" date="2019" name="Int. J. Syst. Evol. Microbiol.">
        <title>The Global Catalogue of Microorganisms (GCM) 10K type strain sequencing project: providing services to taxonomists for standard genome sequencing and annotation.</title>
        <authorList>
            <consortium name="The Broad Institute Genomics Platform"/>
            <consortium name="The Broad Institute Genome Sequencing Center for Infectious Disease"/>
            <person name="Wu L."/>
            <person name="Ma J."/>
        </authorList>
    </citation>
    <scope>NUCLEOTIDE SEQUENCE [LARGE SCALE GENOMIC DNA]</scope>
    <source>
        <strain evidence="2">CGMCC 4.7304</strain>
    </source>
</reference>
<evidence type="ECO:0000313" key="1">
    <source>
        <dbReference type="EMBL" id="MFC5724825.1"/>
    </source>
</evidence>
<name>A0ABW0ZE27_9ACTN</name>
<comment type="caution">
    <text evidence="1">The sequence shown here is derived from an EMBL/GenBank/DDBJ whole genome shotgun (WGS) entry which is preliminary data.</text>
</comment>
<dbReference type="Proteomes" id="UP001596083">
    <property type="component" value="Unassembled WGS sequence"/>
</dbReference>
<accession>A0ABW0ZE27</accession>
<protein>
    <submittedName>
        <fullName evidence="1">Uncharacterized protein</fullName>
    </submittedName>
</protein>
<sequence>MRPPRDAAPQSHPVSVTPIYDALYSEYRRAFRALPFDRSGEEDLRFVGFGHQLVGYGPYGGGHFGQLPGQPACPGHPGYGGWEPYYGRQRGGHVPAALPPAPRDGRMRGF</sequence>
<gene>
    <name evidence="1" type="ORF">ACFP1Z_32225</name>
</gene>
<proteinExistence type="predicted"/>
<dbReference type="RefSeq" id="WP_390321348.1">
    <property type="nucleotide sequence ID" value="NZ_JBHSPB010000036.1"/>
</dbReference>
<keyword evidence="2" id="KW-1185">Reference proteome</keyword>
<evidence type="ECO:0000313" key="2">
    <source>
        <dbReference type="Proteomes" id="UP001596083"/>
    </source>
</evidence>
<organism evidence="1 2">
    <name type="scientific">Streptomyces gamaensis</name>
    <dbReference type="NCBI Taxonomy" id="1763542"/>
    <lineage>
        <taxon>Bacteria</taxon>
        <taxon>Bacillati</taxon>
        <taxon>Actinomycetota</taxon>
        <taxon>Actinomycetes</taxon>
        <taxon>Kitasatosporales</taxon>
        <taxon>Streptomycetaceae</taxon>
        <taxon>Streptomyces</taxon>
    </lineage>
</organism>